<keyword evidence="1" id="KW-1015">Disulfide bond</keyword>
<reference evidence="3 4" key="1">
    <citation type="journal article" date="2015" name="Genome Announc.">
        <title>Expanding the biotechnology potential of lactobacilli through comparative genomics of 213 strains and associated genera.</title>
        <authorList>
            <person name="Sun Z."/>
            <person name="Harris H.M."/>
            <person name="McCann A."/>
            <person name="Guo C."/>
            <person name="Argimon S."/>
            <person name="Zhang W."/>
            <person name="Yang X."/>
            <person name="Jeffery I.B."/>
            <person name="Cooney J.C."/>
            <person name="Kagawa T.F."/>
            <person name="Liu W."/>
            <person name="Song Y."/>
            <person name="Salvetti E."/>
            <person name="Wrobel A."/>
            <person name="Rasinkangas P."/>
            <person name="Parkhill J."/>
            <person name="Rea M.C."/>
            <person name="O'Sullivan O."/>
            <person name="Ritari J."/>
            <person name="Douillard F.P."/>
            <person name="Paul Ross R."/>
            <person name="Yang R."/>
            <person name="Briner A.E."/>
            <person name="Felis G.E."/>
            <person name="de Vos W.M."/>
            <person name="Barrangou R."/>
            <person name="Klaenhammer T.R."/>
            <person name="Caufield P.W."/>
            <person name="Cui Y."/>
            <person name="Zhang H."/>
            <person name="O'Toole P.W."/>
        </authorList>
    </citation>
    <scope>NUCLEOTIDE SEQUENCE [LARGE SCALE GENOMIC DNA]</scope>
    <source>
        <strain evidence="3 4">DSM 15707</strain>
    </source>
</reference>
<gene>
    <name evidence="3" type="ORF">FC70_GL000479</name>
</gene>
<evidence type="ECO:0000313" key="4">
    <source>
        <dbReference type="Proteomes" id="UP000051697"/>
    </source>
</evidence>
<feature type="region of interest" description="Disordered" evidence="2">
    <location>
        <begin position="131"/>
        <end position="253"/>
    </location>
</feature>
<evidence type="ECO:0000256" key="1">
    <source>
        <dbReference type="PIRSR" id="PIRSR012565-1"/>
    </source>
</evidence>
<comment type="caution">
    <text evidence="3">The sequence shown here is derived from an EMBL/GenBank/DDBJ whole genome shotgun (WGS) entry which is preliminary data.</text>
</comment>
<protein>
    <recommendedName>
        <fullName evidence="5">Transcriptional regulator</fullName>
    </recommendedName>
</protein>
<dbReference type="Pfam" id="PF06265">
    <property type="entry name" value="YutD-like"/>
    <property type="match status" value="1"/>
</dbReference>
<evidence type="ECO:0000313" key="3">
    <source>
        <dbReference type="EMBL" id="KRL58005.1"/>
    </source>
</evidence>
<keyword evidence="4" id="KW-1185">Reference proteome</keyword>
<accession>A0A0R1RVE8</accession>
<feature type="compositionally biased region" description="Basic and acidic residues" evidence="2">
    <location>
        <begin position="214"/>
        <end position="234"/>
    </location>
</feature>
<dbReference type="Gene3D" id="3.50.4.20">
    <property type="match status" value="1"/>
</dbReference>
<feature type="compositionally biased region" description="Basic residues" evidence="2">
    <location>
        <begin position="244"/>
        <end position="253"/>
    </location>
</feature>
<evidence type="ECO:0000256" key="2">
    <source>
        <dbReference type="SAM" id="MobiDB-lite"/>
    </source>
</evidence>
<feature type="disulfide bond" evidence="1">
    <location>
        <begin position="112"/>
        <end position="116"/>
    </location>
</feature>
<dbReference type="InterPro" id="IPR009370">
    <property type="entry name" value="YutD-like"/>
</dbReference>
<feature type="compositionally biased region" description="Low complexity" evidence="2">
    <location>
        <begin position="152"/>
        <end position="185"/>
    </location>
</feature>
<evidence type="ECO:0008006" key="5">
    <source>
        <dbReference type="Google" id="ProtNLM"/>
    </source>
</evidence>
<dbReference type="Proteomes" id="UP000051697">
    <property type="component" value="Unassembled WGS sequence"/>
</dbReference>
<dbReference type="PIRSF" id="PIRSF012565">
    <property type="entry name" value="DUF1027"/>
    <property type="match status" value="1"/>
</dbReference>
<organism evidence="3 4">
    <name type="scientific">Paucilactobacillus oligofermentans DSM 15707 = LMG 22743</name>
    <dbReference type="NCBI Taxonomy" id="1423778"/>
    <lineage>
        <taxon>Bacteria</taxon>
        <taxon>Bacillati</taxon>
        <taxon>Bacillota</taxon>
        <taxon>Bacilli</taxon>
        <taxon>Lactobacillales</taxon>
        <taxon>Lactobacillaceae</taxon>
        <taxon>Paucilactobacillus</taxon>
    </lineage>
</organism>
<proteinExistence type="predicted"/>
<dbReference type="STRING" id="1423778.FC70_GL000479"/>
<dbReference type="EMBL" id="AZFE01000003">
    <property type="protein sequence ID" value="KRL58005.1"/>
    <property type="molecule type" value="Genomic_DNA"/>
</dbReference>
<dbReference type="InterPro" id="IPR038141">
    <property type="entry name" value="YutD-like_sf"/>
</dbReference>
<dbReference type="PATRIC" id="fig|1423778.4.peg.499"/>
<sequence length="253" mass="29328">MKGEAIMKREVMQELIDKRQEQRADIYSIQRQSETEFTINGHKYVLLSEYRDAFQTEKLEERFSSILSKYDYIVGDWGFDQLRLKGFFSPENPLSQKTTSVDTIQDYLYEYCNFGCAYFVIKNLEVKIPKPEHQSKKPTHKRSGNNNNRSQTKTNAKNATTKNVSGNTTGHKKNTNNANNKNNAKSQKPRVKNTDSKSNNQKQKTRNTKPVKPQIKERETKIKTASLGERKDQTATRVAGNQKTKQKFVIRHK</sequence>
<name>A0A0R1RVE8_9LACO</name>
<dbReference type="AlphaFoldDB" id="A0A0R1RVE8"/>